<comment type="similarity">
    <text evidence="2">Belongs to the AB hydrolase superfamily. MetX family.</text>
</comment>
<sequence>MKYRHLISPQTQTYQLPEPFSLESGEQLMDVEVAYRCWGTLNESGDNAVHICHALTGSADADEWWGPLFGEGRTFDGDRDFIVCSNVLGSCYGTTGPISLNPATGKPYGRAFPAITVRDMVRLQWRLLQGLGVKKLKFVIGGSLGGMQVLEWGKLYPDYVERIVSIAAAGRHSSWCIAISEAQRQAIFADPNWCNGNYEEDAPPTTGLAAARMMAMISYRATASFQERFGREIQEDGEFAIASYLRYQGQKLVQRFDANTYVALTEAMDRHDVSGGEGDYLAALGAIAQPTLVVAIDSDLLYPPRDQQELAQWMPNAQLEWLSSPHGHDAFLINMVALNELVMGFLNP</sequence>
<dbReference type="HAMAP" id="MF_00296">
    <property type="entry name" value="MetX_acyltransf"/>
    <property type="match status" value="1"/>
</dbReference>
<dbReference type="EMBL" id="CP098611">
    <property type="protein sequence ID" value="USR92812.1"/>
    <property type="molecule type" value="Genomic_DNA"/>
</dbReference>
<comment type="subunit">
    <text evidence="2">Homodimer.</text>
</comment>
<dbReference type="RefSeq" id="WP_252664989.1">
    <property type="nucleotide sequence ID" value="NZ_CP098611.1"/>
</dbReference>
<dbReference type="Gene3D" id="3.40.50.1820">
    <property type="entry name" value="alpha/beta hydrolase"/>
    <property type="match status" value="1"/>
</dbReference>
<comment type="catalytic activity">
    <reaction evidence="2">
        <text>L-homoserine + acetyl-CoA = O-acetyl-L-homoserine + CoA</text>
        <dbReference type="Rhea" id="RHEA:13701"/>
        <dbReference type="ChEBI" id="CHEBI:57287"/>
        <dbReference type="ChEBI" id="CHEBI:57288"/>
        <dbReference type="ChEBI" id="CHEBI:57476"/>
        <dbReference type="ChEBI" id="CHEBI:57716"/>
        <dbReference type="EC" id="2.3.1.31"/>
    </reaction>
</comment>
<feature type="domain" description="AB hydrolase-1" evidence="3">
    <location>
        <begin position="48"/>
        <end position="332"/>
    </location>
</feature>
<dbReference type="NCBIfam" id="NF001209">
    <property type="entry name" value="PRK00175.1"/>
    <property type="match status" value="1"/>
</dbReference>
<dbReference type="Pfam" id="PF00561">
    <property type="entry name" value="Abhydrolase_1"/>
    <property type="match status" value="1"/>
</dbReference>
<organism evidence="4 5">
    <name type="scientific">Phormidium yuhuli AB48</name>
    <dbReference type="NCBI Taxonomy" id="2940671"/>
    <lineage>
        <taxon>Bacteria</taxon>
        <taxon>Bacillati</taxon>
        <taxon>Cyanobacteriota</taxon>
        <taxon>Cyanophyceae</taxon>
        <taxon>Oscillatoriophycideae</taxon>
        <taxon>Oscillatoriales</taxon>
        <taxon>Oscillatoriaceae</taxon>
        <taxon>Phormidium</taxon>
        <taxon>Phormidium yuhuli</taxon>
    </lineage>
</organism>
<dbReference type="InterPro" id="IPR000073">
    <property type="entry name" value="AB_hydrolase_1"/>
</dbReference>
<reference evidence="4" key="1">
    <citation type="submission" date="2022-06" db="EMBL/GenBank/DDBJ databases">
        <title>Genome sequence of Phormidium yuhuli AB48 isolated from an industrial photobioreactor environment.</title>
        <authorList>
            <person name="Qiu Y."/>
            <person name="Noonan A.J.C."/>
            <person name="Dofher K."/>
            <person name="Koch M."/>
            <person name="Kieft B."/>
            <person name="Lin X."/>
            <person name="Ziels R.M."/>
            <person name="Hallam S.J."/>
        </authorList>
    </citation>
    <scope>NUCLEOTIDE SEQUENCE</scope>
    <source>
        <strain evidence="4">AB48</strain>
    </source>
</reference>
<evidence type="ECO:0000256" key="2">
    <source>
        <dbReference type="HAMAP-Rule" id="MF_00296"/>
    </source>
</evidence>
<proteinExistence type="inferred from homology"/>
<accession>A0ABY5AVK2</accession>
<evidence type="ECO:0000313" key="4">
    <source>
        <dbReference type="EMBL" id="USR92812.1"/>
    </source>
</evidence>
<comment type="pathway">
    <text evidence="2">Amino-acid biosynthesis; L-methionine biosynthesis via de novo pathway; O-acetyl-L-homoserine from L-homoserine: step 1/1.</text>
</comment>
<comment type="caution">
    <text evidence="2">Lacks conserved residue(s) required for the propagation of feature annotation.</text>
</comment>
<dbReference type="PIRSF" id="PIRSF000443">
    <property type="entry name" value="Homoser_Ac_trans"/>
    <property type="match status" value="1"/>
</dbReference>
<comment type="function">
    <text evidence="2">Transfers an acetyl group from acetyl-CoA to L-homoserine, forming acetyl-L-homoserine.</text>
</comment>
<keyword evidence="2" id="KW-0028">Amino-acid biosynthesis</keyword>
<evidence type="ECO:0000256" key="1">
    <source>
        <dbReference type="ARBA" id="ARBA00022679"/>
    </source>
</evidence>
<evidence type="ECO:0000259" key="3">
    <source>
        <dbReference type="Pfam" id="PF00561"/>
    </source>
</evidence>
<dbReference type="GO" id="GO:0004414">
    <property type="term" value="F:homoserine O-acetyltransferase activity"/>
    <property type="evidence" value="ECO:0007669"/>
    <property type="project" value="UniProtKB-EC"/>
</dbReference>
<dbReference type="NCBIfam" id="TIGR01392">
    <property type="entry name" value="homoserO_Ac_trn"/>
    <property type="match status" value="1"/>
</dbReference>
<dbReference type="EC" id="2.3.1.31" evidence="2"/>
<feature type="binding site" evidence="2">
    <location>
        <position position="329"/>
    </location>
    <ligand>
        <name>substrate</name>
    </ligand>
</feature>
<name>A0ABY5AVK2_9CYAN</name>
<feature type="binding site" evidence="2">
    <location>
        <position position="212"/>
    </location>
    <ligand>
        <name>substrate</name>
    </ligand>
</feature>
<gene>
    <name evidence="4" type="primary">metX</name>
    <name evidence="2" type="synonym">metXA</name>
    <name evidence="4" type="ORF">NEA10_08900</name>
</gene>
<evidence type="ECO:0000313" key="5">
    <source>
        <dbReference type="Proteomes" id="UP001056708"/>
    </source>
</evidence>
<comment type="subcellular location">
    <subcellularLocation>
        <location evidence="2">Cytoplasm</location>
    </subcellularLocation>
</comment>
<dbReference type="InterPro" id="IPR029058">
    <property type="entry name" value="AB_hydrolase_fold"/>
</dbReference>
<keyword evidence="1 2" id="KW-0808">Transferase</keyword>
<feature type="active site" evidence="2">
    <location>
        <position position="328"/>
    </location>
</feature>
<dbReference type="InterPro" id="IPR008220">
    <property type="entry name" value="HAT_MetX-like"/>
</dbReference>
<dbReference type="Proteomes" id="UP001056708">
    <property type="component" value="Chromosome"/>
</dbReference>
<dbReference type="PANTHER" id="PTHR32268">
    <property type="entry name" value="HOMOSERINE O-ACETYLTRANSFERASE"/>
    <property type="match status" value="1"/>
</dbReference>
<keyword evidence="2" id="KW-0486">Methionine biosynthesis</keyword>
<keyword evidence="2" id="KW-0963">Cytoplasm</keyword>
<feature type="active site" description="Nucleophile" evidence="2">
    <location>
        <position position="143"/>
    </location>
</feature>
<protein>
    <recommendedName>
        <fullName evidence="2">Homoserine O-acetyltransferase</fullName>
        <shortName evidence="2">HAT</shortName>
        <ecNumber evidence="2">2.3.1.31</ecNumber>
    </recommendedName>
    <alternativeName>
        <fullName evidence="2">Homoserine transacetylase</fullName>
        <shortName evidence="2">HTA</shortName>
    </alternativeName>
</protein>
<feature type="active site" evidence="2">
    <location>
        <position position="299"/>
    </location>
</feature>
<keyword evidence="5" id="KW-1185">Reference proteome</keyword>
<dbReference type="SUPFAM" id="SSF53474">
    <property type="entry name" value="alpha/beta-Hydrolases"/>
    <property type="match status" value="1"/>
</dbReference>
<keyword evidence="2 4" id="KW-0012">Acyltransferase</keyword>
<dbReference type="PANTHER" id="PTHR32268:SF11">
    <property type="entry name" value="HOMOSERINE O-ACETYLTRANSFERASE"/>
    <property type="match status" value="1"/>
</dbReference>